<dbReference type="InterPro" id="IPR050921">
    <property type="entry name" value="T4SS_GSP_E_ATPase"/>
</dbReference>
<dbReference type="Gene3D" id="3.40.50.300">
    <property type="entry name" value="P-loop containing nucleotide triphosphate hydrolases"/>
    <property type="match status" value="1"/>
</dbReference>
<gene>
    <name evidence="3" type="primary">pilT_33</name>
    <name evidence="3" type="ORF">SDC9_191044</name>
</gene>
<evidence type="ECO:0000313" key="3">
    <source>
        <dbReference type="EMBL" id="MPN43484.1"/>
    </source>
</evidence>
<dbReference type="GO" id="GO:0016887">
    <property type="term" value="F:ATP hydrolysis activity"/>
    <property type="evidence" value="ECO:0007669"/>
    <property type="project" value="InterPro"/>
</dbReference>
<proteinExistence type="inferred from homology"/>
<evidence type="ECO:0000256" key="1">
    <source>
        <dbReference type="ARBA" id="ARBA00006611"/>
    </source>
</evidence>
<evidence type="ECO:0000259" key="2">
    <source>
        <dbReference type="Pfam" id="PF00437"/>
    </source>
</evidence>
<dbReference type="Pfam" id="PF00437">
    <property type="entry name" value="T2SSE"/>
    <property type="match status" value="1"/>
</dbReference>
<sequence>MDEKRHQQFQEKGEVDFSYVLPDGNRFRVNFFRQSNSIAAVIRLIAKDIPTFEQLNLPSVMADLAMLPRGLVLVTGPTGSGKSTTLAAMIDNINRKRREHIITLEDPI</sequence>
<dbReference type="AlphaFoldDB" id="A0A645I4Z2"/>
<reference evidence="3" key="1">
    <citation type="submission" date="2019-08" db="EMBL/GenBank/DDBJ databases">
        <authorList>
            <person name="Kucharzyk K."/>
            <person name="Murdoch R.W."/>
            <person name="Higgins S."/>
            <person name="Loffler F."/>
        </authorList>
    </citation>
    <scope>NUCLEOTIDE SEQUENCE</scope>
</reference>
<comment type="similarity">
    <text evidence="1">Belongs to the GSP E family.</text>
</comment>
<name>A0A645I4Z2_9ZZZZ</name>
<comment type="caution">
    <text evidence="3">The sequence shown here is derived from an EMBL/GenBank/DDBJ whole genome shotgun (WGS) entry which is preliminary data.</text>
</comment>
<feature type="domain" description="Bacterial type II secretion system protein E" evidence="2">
    <location>
        <begin position="26"/>
        <end position="108"/>
    </location>
</feature>
<organism evidence="3">
    <name type="scientific">bioreactor metagenome</name>
    <dbReference type="NCBI Taxonomy" id="1076179"/>
    <lineage>
        <taxon>unclassified sequences</taxon>
        <taxon>metagenomes</taxon>
        <taxon>ecological metagenomes</taxon>
    </lineage>
</organism>
<dbReference type="EMBL" id="VSSQ01101915">
    <property type="protein sequence ID" value="MPN43484.1"/>
    <property type="molecule type" value="Genomic_DNA"/>
</dbReference>
<dbReference type="InterPro" id="IPR001482">
    <property type="entry name" value="T2SS/T4SS_dom"/>
</dbReference>
<protein>
    <submittedName>
        <fullName evidence="3">Twitching mobility protein</fullName>
    </submittedName>
</protein>
<dbReference type="Gene3D" id="3.30.450.90">
    <property type="match status" value="1"/>
</dbReference>
<dbReference type="PANTHER" id="PTHR30486">
    <property type="entry name" value="TWITCHING MOTILITY PROTEIN PILT"/>
    <property type="match status" value="1"/>
</dbReference>
<dbReference type="InterPro" id="IPR027417">
    <property type="entry name" value="P-loop_NTPase"/>
</dbReference>
<dbReference type="SUPFAM" id="SSF52540">
    <property type="entry name" value="P-loop containing nucleoside triphosphate hydrolases"/>
    <property type="match status" value="1"/>
</dbReference>
<accession>A0A645I4Z2</accession>